<dbReference type="PROSITE" id="PS50949">
    <property type="entry name" value="HTH_GNTR"/>
    <property type="match status" value="1"/>
</dbReference>
<evidence type="ECO:0000313" key="5">
    <source>
        <dbReference type="EMBL" id="RFU70301.1"/>
    </source>
</evidence>
<dbReference type="AlphaFoldDB" id="A0A372LQ17"/>
<dbReference type="SMART" id="SM00345">
    <property type="entry name" value="HTH_GNTR"/>
    <property type="match status" value="1"/>
</dbReference>
<organism evidence="5 6">
    <name type="scientific">Peribacillus saganii</name>
    <dbReference type="NCBI Taxonomy" id="2303992"/>
    <lineage>
        <taxon>Bacteria</taxon>
        <taxon>Bacillati</taxon>
        <taxon>Bacillota</taxon>
        <taxon>Bacilli</taxon>
        <taxon>Bacillales</taxon>
        <taxon>Bacillaceae</taxon>
        <taxon>Peribacillus</taxon>
    </lineage>
</organism>
<evidence type="ECO:0000256" key="1">
    <source>
        <dbReference type="ARBA" id="ARBA00023015"/>
    </source>
</evidence>
<name>A0A372LQ17_9BACI</name>
<dbReference type="Pfam" id="PF00392">
    <property type="entry name" value="GntR"/>
    <property type="match status" value="1"/>
</dbReference>
<keyword evidence="2" id="KW-0238">DNA-binding</keyword>
<dbReference type="PRINTS" id="PR00035">
    <property type="entry name" value="HTHGNTR"/>
</dbReference>
<proteinExistence type="predicted"/>
<protein>
    <submittedName>
        <fullName evidence="5">FadR family transcriptional regulator</fullName>
    </submittedName>
</protein>
<evidence type="ECO:0000256" key="3">
    <source>
        <dbReference type="ARBA" id="ARBA00023163"/>
    </source>
</evidence>
<evidence type="ECO:0000259" key="4">
    <source>
        <dbReference type="PROSITE" id="PS50949"/>
    </source>
</evidence>
<dbReference type="Proteomes" id="UP000264541">
    <property type="component" value="Unassembled WGS sequence"/>
</dbReference>
<dbReference type="SUPFAM" id="SSF46785">
    <property type="entry name" value="Winged helix' DNA-binding domain"/>
    <property type="match status" value="1"/>
</dbReference>
<reference evidence="5 6" key="1">
    <citation type="submission" date="2018-08" db="EMBL/GenBank/DDBJ databases">
        <title>Bacillus chawlae sp. nov., Bacillus glennii sp. nov., and Bacillus saganii sp. nov. Isolated from the Vehicle Assembly Building at Kennedy Space Center where the Viking Spacecraft were Assembled.</title>
        <authorList>
            <person name="Seuylemezian A."/>
            <person name="Vaishampayan P."/>
        </authorList>
    </citation>
    <scope>NUCLEOTIDE SEQUENCE [LARGE SCALE GENOMIC DNA]</scope>
    <source>
        <strain evidence="5 6">V47-23a</strain>
    </source>
</reference>
<keyword evidence="3" id="KW-0804">Transcription</keyword>
<dbReference type="CDD" id="cd07377">
    <property type="entry name" value="WHTH_GntR"/>
    <property type="match status" value="1"/>
</dbReference>
<evidence type="ECO:0000313" key="6">
    <source>
        <dbReference type="Proteomes" id="UP000264541"/>
    </source>
</evidence>
<comment type="caution">
    <text evidence="5">The sequence shown here is derived from an EMBL/GenBank/DDBJ whole genome shotgun (WGS) entry which is preliminary data.</text>
</comment>
<gene>
    <name evidence="5" type="ORF">D0469_06795</name>
</gene>
<dbReference type="RefSeq" id="WP_117325885.1">
    <property type="nucleotide sequence ID" value="NZ_QVTE01000016.1"/>
</dbReference>
<keyword evidence="1" id="KW-0805">Transcription regulation</keyword>
<feature type="domain" description="HTH gntR-type" evidence="4">
    <location>
        <begin position="12"/>
        <end position="80"/>
    </location>
</feature>
<accession>A0A372LQ17</accession>
<dbReference type="InterPro" id="IPR036390">
    <property type="entry name" value="WH_DNA-bd_sf"/>
</dbReference>
<dbReference type="GO" id="GO:0003677">
    <property type="term" value="F:DNA binding"/>
    <property type="evidence" value="ECO:0007669"/>
    <property type="project" value="UniProtKB-KW"/>
</dbReference>
<dbReference type="PANTHER" id="PTHR43537:SF5">
    <property type="entry name" value="UXU OPERON TRANSCRIPTIONAL REGULATOR"/>
    <property type="match status" value="1"/>
</dbReference>
<dbReference type="InterPro" id="IPR036388">
    <property type="entry name" value="WH-like_DNA-bd_sf"/>
</dbReference>
<dbReference type="OrthoDB" id="369138at2"/>
<keyword evidence="6" id="KW-1185">Reference proteome</keyword>
<sequence length="222" mass="25814">MDDLEYKIKRSQRMFEQVAKRIGDYIASEKLPVGSKIPTERELSSMLEVSRSSIREGLRVLELLRFLESKQGEGTFVSSPPSFLIPSHELGSSLEFETLNQYFEIFIHCSEKIVIKHINNEPDTYKNRNAQLEDEEDFWNGFCFQIEVLGKKMNNPALLSLWQNTKNLLLKYGYFSKLHVDIQLDLFISLLYKKDITNLNIFFSKLSAPTGTKDDLTHEYET</sequence>
<dbReference type="InterPro" id="IPR000524">
    <property type="entry name" value="Tscrpt_reg_HTH_GntR"/>
</dbReference>
<evidence type="ECO:0000256" key="2">
    <source>
        <dbReference type="ARBA" id="ARBA00023125"/>
    </source>
</evidence>
<dbReference type="GO" id="GO:0003700">
    <property type="term" value="F:DNA-binding transcription factor activity"/>
    <property type="evidence" value="ECO:0007669"/>
    <property type="project" value="InterPro"/>
</dbReference>
<dbReference type="Gene3D" id="1.10.10.10">
    <property type="entry name" value="Winged helix-like DNA-binding domain superfamily/Winged helix DNA-binding domain"/>
    <property type="match status" value="1"/>
</dbReference>
<dbReference type="EMBL" id="QVTE01000016">
    <property type="protein sequence ID" value="RFU70301.1"/>
    <property type="molecule type" value="Genomic_DNA"/>
</dbReference>
<dbReference type="PANTHER" id="PTHR43537">
    <property type="entry name" value="TRANSCRIPTIONAL REGULATOR, GNTR FAMILY"/>
    <property type="match status" value="1"/>
</dbReference>